<feature type="transmembrane region" description="Helical" evidence="1">
    <location>
        <begin position="57"/>
        <end position="78"/>
    </location>
</feature>
<gene>
    <name evidence="2" type="ORF">VW23_018380</name>
</gene>
<reference evidence="2 3" key="1">
    <citation type="journal article" date="2015" name="Genome Announc.">
        <title>Genome Assemblies of Three Soil-Associated Devosia species: D. insulae, D. limi, and D. soli.</title>
        <authorList>
            <person name="Hassan Y.I."/>
            <person name="Lepp D."/>
            <person name="Zhou T."/>
        </authorList>
    </citation>
    <scope>NUCLEOTIDE SEQUENCE [LARGE SCALE GENOMIC DNA]</scope>
    <source>
        <strain evidence="2 3">DS-56</strain>
    </source>
</reference>
<keyword evidence="1" id="KW-0812">Transmembrane</keyword>
<protein>
    <submittedName>
        <fullName evidence="2">Uncharacterized protein</fullName>
    </submittedName>
</protein>
<keyword evidence="1" id="KW-1133">Transmembrane helix</keyword>
<keyword evidence="1" id="KW-0472">Membrane</keyword>
<evidence type="ECO:0000313" key="2">
    <source>
        <dbReference type="EMBL" id="OEO31055.1"/>
    </source>
</evidence>
<dbReference type="RefSeq" id="WP_069909791.1">
    <property type="nucleotide sequence ID" value="NZ_LAJE02000173.1"/>
</dbReference>
<name>A0A1E5XR65_9HYPH</name>
<evidence type="ECO:0000256" key="1">
    <source>
        <dbReference type="SAM" id="Phobius"/>
    </source>
</evidence>
<dbReference type="AlphaFoldDB" id="A0A1E5XR65"/>
<dbReference type="Proteomes" id="UP000095463">
    <property type="component" value="Unassembled WGS sequence"/>
</dbReference>
<accession>A0A1E5XR65</accession>
<keyword evidence="3" id="KW-1185">Reference proteome</keyword>
<evidence type="ECO:0000313" key="3">
    <source>
        <dbReference type="Proteomes" id="UP000095463"/>
    </source>
</evidence>
<proteinExistence type="predicted"/>
<organism evidence="2 3">
    <name type="scientific">Devosia insulae DS-56</name>
    <dbReference type="NCBI Taxonomy" id="1116389"/>
    <lineage>
        <taxon>Bacteria</taxon>
        <taxon>Pseudomonadati</taxon>
        <taxon>Pseudomonadota</taxon>
        <taxon>Alphaproteobacteria</taxon>
        <taxon>Hyphomicrobiales</taxon>
        <taxon>Devosiaceae</taxon>
        <taxon>Devosia</taxon>
    </lineage>
</organism>
<dbReference type="EMBL" id="LAJE02000173">
    <property type="protein sequence ID" value="OEO31055.1"/>
    <property type="molecule type" value="Genomic_DNA"/>
</dbReference>
<comment type="caution">
    <text evidence="2">The sequence shown here is derived from an EMBL/GenBank/DDBJ whole genome shotgun (WGS) entry which is preliminary data.</text>
</comment>
<sequence>MFAPVTRSSAFAPIRSRCQQHELHEPTSEDIFDIEAEYRLVRVQPPAKEPRGMVRRVADIAAAAGVALLIIGSSVVMLELPHQRGALAGSFADSQQARS</sequence>